<dbReference type="GO" id="GO:0005634">
    <property type="term" value="C:nucleus"/>
    <property type="evidence" value="ECO:0007669"/>
    <property type="project" value="TreeGrafter"/>
</dbReference>
<dbReference type="SUPFAM" id="SSF52799">
    <property type="entry name" value="(Phosphotyrosine protein) phosphatases II"/>
    <property type="match status" value="1"/>
</dbReference>
<keyword evidence="4" id="KW-0904">Protein phosphatase</keyword>
<sequence length="676" mass="71979">MDEVLPGLWIGDLACALSPEYLSIAGITHIITALGQRLPAPKSPLPCGRTIPASRCYHVKCDDEESENLLVHFPRVNEVINEALQEQWVKGEQGGEIDEWREATHEWGHWETTGEGTVLVHCQAGCSRSVALVVAYVMATRGIGRDAALELIRARRSQAEPNEGFMEQLDLYERAGCKVDLRHAPIRRFLMSKTDLQRGGRAEDLLVSYFPSPAASPPSSAASSSGRHSSVIPAMSSLDLADGQAAPPGMVRRASRSSVGERSGMALTRSESVDLGVSPAMPKDTDQLFARDQEQLRKDQEEEEQRRRGVNSWATSLSSPHEVLVTKNLAEQQASSSSSVDASSSSSSSRTPFNVPPSSLRGHESAFNRGSLPKPDYVAEGATRLRCRMCRREIAARDHVVEHDVGVGKGAFDVKKRGKDARNEKRSVAVGQSAAGGAAKTMPPDDEAMRALSSGQDQEQQSRQDGEASGTAPMDEDDETTVDGGRRPILQSAASLTASLPPHLAALRAGRAPPGAQVAQDEALRQSRARSGGGGGAAGGGSAALREKLGLGGARARPPGVNGDNSASTTQQDGPSKPASSSRPSLPPLLPSPHCTSYFLEPLSWMSLPTDGSHSSLAGKLLCPNQSCRSKLGSWDWAGVQCACGAWVTPGFAVLRSRVDEVEGSGRTRGEVKSDR</sequence>
<feature type="compositionally biased region" description="Basic and acidic residues" evidence="5">
    <location>
        <begin position="296"/>
        <end position="307"/>
    </location>
</feature>
<feature type="compositionally biased region" description="Low complexity" evidence="5">
    <location>
        <begin position="428"/>
        <end position="439"/>
    </location>
</feature>
<feature type="compositionally biased region" description="Polar residues" evidence="5">
    <location>
        <begin position="563"/>
        <end position="574"/>
    </location>
</feature>
<keyword evidence="3" id="KW-0378">Hydrolase</keyword>
<feature type="compositionally biased region" description="Low complexity" evidence="5">
    <location>
        <begin position="575"/>
        <end position="584"/>
    </location>
</feature>
<dbReference type="InterPro" id="IPR000340">
    <property type="entry name" value="Dual-sp_phosphatase_cat-dom"/>
</dbReference>
<proteinExistence type="inferred from homology"/>
<organism evidence="8 9">
    <name type="scientific">Jaminaea rosea</name>
    <dbReference type="NCBI Taxonomy" id="1569628"/>
    <lineage>
        <taxon>Eukaryota</taxon>
        <taxon>Fungi</taxon>
        <taxon>Dikarya</taxon>
        <taxon>Basidiomycota</taxon>
        <taxon>Ustilaginomycotina</taxon>
        <taxon>Exobasidiomycetes</taxon>
        <taxon>Microstromatales</taxon>
        <taxon>Microstromatales incertae sedis</taxon>
        <taxon>Jaminaea</taxon>
    </lineage>
</organism>
<dbReference type="OrthoDB" id="2017893at2759"/>
<dbReference type="Pfam" id="PF00782">
    <property type="entry name" value="DSPc"/>
    <property type="match status" value="1"/>
</dbReference>
<dbReference type="STRING" id="1569628.A0A316UL09"/>
<feature type="region of interest" description="Disordered" evidence="5">
    <location>
        <begin position="416"/>
        <end position="485"/>
    </location>
</feature>
<dbReference type="RefSeq" id="XP_025360532.1">
    <property type="nucleotide sequence ID" value="XM_025506659.1"/>
</dbReference>
<dbReference type="InterPro" id="IPR029021">
    <property type="entry name" value="Prot-tyrosine_phosphatase-like"/>
</dbReference>
<feature type="compositionally biased region" description="Basic and acidic residues" evidence="5">
    <location>
        <begin position="416"/>
        <end position="427"/>
    </location>
</feature>
<evidence type="ECO:0000313" key="9">
    <source>
        <dbReference type="Proteomes" id="UP000245884"/>
    </source>
</evidence>
<evidence type="ECO:0000259" key="6">
    <source>
        <dbReference type="PROSITE" id="PS50054"/>
    </source>
</evidence>
<protein>
    <recommendedName>
        <fullName evidence="2">protein-tyrosine-phosphatase</fullName>
        <ecNumber evidence="2">3.1.3.48</ecNumber>
    </recommendedName>
</protein>
<dbReference type="Proteomes" id="UP000245884">
    <property type="component" value="Unassembled WGS sequence"/>
</dbReference>
<reference evidence="8 9" key="1">
    <citation type="journal article" date="2018" name="Mol. Biol. Evol.">
        <title>Broad Genomic Sampling Reveals a Smut Pathogenic Ancestry of the Fungal Clade Ustilaginomycotina.</title>
        <authorList>
            <person name="Kijpornyongpan T."/>
            <person name="Mondo S.J."/>
            <person name="Barry K."/>
            <person name="Sandor L."/>
            <person name="Lee J."/>
            <person name="Lipzen A."/>
            <person name="Pangilinan J."/>
            <person name="LaButti K."/>
            <person name="Hainaut M."/>
            <person name="Henrissat B."/>
            <person name="Grigoriev I.V."/>
            <person name="Spatafora J.W."/>
            <person name="Aime M.C."/>
        </authorList>
    </citation>
    <scope>NUCLEOTIDE SEQUENCE [LARGE SCALE GENOMIC DNA]</scope>
    <source>
        <strain evidence="8 9">MCA 5214</strain>
    </source>
</reference>
<dbReference type="PROSITE" id="PS50054">
    <property type="entry name" value="TYR_PHOSPHATASE_DUAL"/>
    <property type="match status" value="1"/>
</dbReference>
<dbReference type="EMBL" id="KZ819673">
    <property type="protein sequence ID" value="PWN25920.1"/>
    <property type="molecule type" value="Genomic_DNA"/>
</dbReference>
<comment type="similarity">
    <text evidence="1">Belongs to the protein-tyrosine phosphatase family. Non-receptor class dual specificity subfamily.</text>
</comment>
<name>A0A316UL09_9BASI</name>
<keyword evidence="9" id="KW-1185">Reference proteome</keyword>
<feature type="region of interest" description="Disordered" evidence="5">
    <location>
        <begin position="296"/>
        <end position="318"/>
    </location>
</feature>
<feature type="compositionally biased region" description="Gly residues" evidence="5">
    <location>
        <begin position="531"/>
        <end position="542"/>
    </location>
</feature>
<dbReference type="SMART" id="SM00195">
    <property type="entry name" value="DSPc"/>
    <property type="match status" value="1"/>
</dbReference>
<evidence type="ECO:0000256" key="4">
    <source>
        <dbReference type="ARBA" id="ARBA00022912"/>
    </source>
</evidence>
<feature type="region of interest" description="Disordered" evidence="5">
    <location>
        <begin position="509"/>
        <end position="589"/>
    </location>
</feature>
<dbReference type="PANTHER" id="PTHR45848">
    <property type="entry name" value="DUAL SPECIFICITY PROTEIN PHOSPHATASE 12 FAMILY MEMBER"/>
    <property type="match status" value="1"/>
</dbReference>
<gene>
    <name evidence="8" type="ORF">BDZ90DRAFT_233522</name>
</gene>
<dbReference type="InterPro" id="IPR020422">
    <property type="entry name" value="TYR_PHOSPHATASE_DUAL_dom"/>
</dbReference>
<feature type="domain" description="Tyrosine-protein phosphatase" evidence="6">
    <location>
        <begin position="1"/>
        <end position="178"/>
    </location>
</feature>
<dbReference type="CDD" id="cd14498">
    <property type="entry name" value="DSP"/>
    <property type="match status" value="1"/>
</dbReference>
<evidence type="ECO:0000256" key="1">
    <source>
        <dbReference type="ARBA" id="ARBA00008601"/>
    </source>
</evidence>
<evidence type="ECO:0000256" key="3">
    <source>
        <dbReference type="ARBA" id="ARBA00022801"/>
    </source>
</evidence>
<dbReference type="Gene3D" id="3.90.190.10">
    <property type="entry name" value="Protein tyrosine phosphatase superfamily"/>
    <property type="match status" value="1"/>
</dbReference>
<dbReference type="GO" id="GO:0008138">
    <property type="term" value="F:protein tyrosine/serine/threonine phosphatase activity"/>
    <property type="evidence" value="ECO:0007669"/>
    <property type="project" value="TreeGrafter"/>
</dbReference>
<accession>A0A316UL09</accession>
<dbReference type="GO" id="GO:0004725">
    <property type="term" value="F:protein tyrosine phosphatase activity"/>
    <property type="evidence" value="ECO:0007669"/>
    <property type="project" value="UniProtKB-EC"/>
</dbReference>
<dbReference type="AlphaFoldDB" id="A0A316UL09"/>
<dbReference type="EC" id="3.1.3.48" evidence="2"/>
<evidence type="ECO:0000256" key="5">
    <source>
        <dbReference type="SAM" id="MobiDB-lite"/>
    </source>
</evidence>
<feature type="region of interest" description="Disordered" evidence="5">
    <location>
        <begin position="330"/>
        <end position="376"/>
    </location>
</feature>
<feature type="compositionally biased region" description="Low complexity" evidence="5">
    <location>
        <begin position="335"/>
        <end position="349"/>
    </location>
</feature>
<feature type="region of interest" description="Disordered" evidence="5">
    <location>
        <begin position="240"/>
        <end position="283"/>
    </location>
</feature>
<dbReference type="PROSITE" id="PS50056">
    <property type="entry name" value="TYR_PHOSPHATASE_2"/>
    <property type="match status" value="1"/>
</dbReference>
<evidence type="ECO:0000256" key="2">
    <source>
        <dbReference type="ARBA" id="ARBA00013064"/>
    </source>
</evidence>
<dbReference type="GeneID" id="37028482"/>
<dbReference type="InterPro" id="IPR000387">
    <property type="entry name" value="Tyr_Pase_dom"/>
</dbReference>
<feature type="domain" description="Tyrosine specific protein phosphatases" evidence="7">
    <location>
        <begin position="98"/>
        <end position="156"/>
    </location>
</feature>
<evidence type="ECO:0000313" key="8">
    <source>
        <dbReference type="EMBL" id="PWN25920.1"/>
    </source>
</evidence>
<evidence type="ECO:0000259" key="7">
    <source>
        <dbReference type="PROSITE" id="PS50056"/>
    </source>
</evidence>
<dbReference type="PANTHER" id="PTHR45848:SF4">
    <property type="entry name" value="DUAL SPECIFICITY PROTEIN PHOSPHATASE 12"/>
    <property type="match status" value="1"/>
</dbReference>